<protein>
    <submittedName>
        <fullName evidence="2">Uncharacterized protein</fullName>
    </submittedName>
</protein>
<dbReference type="GO" id="GO:0009507">
    <property type="term" value="C:chloroplast"/>
    <property type="evidence" value="ECO:0007669"/>
    <property type="project" value="TreeGrafter"/>
</dbReference>
<name>A0AAD1ZGT4_9LAMI</name>
<dbReference type="PANTHER" id="PTHR10292:SF34">
    <property type="entry name" value="CLATHRIN HEAVY CHAIN 1-RELATED"/>
    <property type="match status" value="1"/>
</dbReference>
<dbReference type="Proteomes" id="UP000834106">
    <property type="component" value="Chromosome 10"/>
</dbReference>
<proteinExistence type="predicted"/>
<dbReference type="GO" id="GO:0032051">
    <property type="term" value="F:clathrin light chain binding"/>
    <property type="evidence" value="ECO:0007669"/>
    <property type="project" value="TreeGrafter"/>
</dbReference>
<keyword evidence="3" id="KW-1185">Reference proteome</keyword>
<dbReference type="GO" id="GO:0071439">
    <property type="term" value="C:clathrin complex"/>
    <property type="evidence" value="ECO:0007669"/>
    <property type="project" value="TreeGrafter"/>
</dbReference>
<evidence type="ECO:0000313" key="2">
    <source>
        <dbReference type="EMBL" id="CAI9769517.1"/>
    </source>
</evidence>
<sequence>MREIHRSSQTVLISNVAVAQIYGNSVLISETVQLLKDGIELITDVDTALSNLLSYPLYATLARILMAVAVGAQEVGDKILILKKSEPKKRVAFSDNDVKTLILFSFHPLSFFEISDCGGNVKPGARINKILIPAPGQSYNEITHPRHEKADNNTPKLEKIIPILRVGWTASRDTKAPPLASLLEKLGTRLSRIGDEPVPEPSWGGDPFFAGVNATPQPILHDATRVWPVSAYSLDKVKFSATHWRRSRQGPDNLENLKKLAEQFQKQPPGASATLEQKDDEDEVPNLVDGETFEAGAEEGTHRSSLLIFCYPHIVTVFVCYVSHADALMAMDQFEEAEESYSMASELEPLICRSKSFKVAKEYCEQLGVDSCIEIFEQLKSYEGLYFFLGSYFNSSEDPDIHFKYPSFQDRTNYVNDNYVLCTEHLKLFV</sequence>
<dbReference type="GO" id="GO:0005794">
    <property type="term" value="C:Golgi apparatus"/>
    <property type="evidence" value="ECO:0007669"/>
    <property type="project" value="TreeGrafter"/>
</dbReference>
<reference evidence="2" key="1">
    <citation type="submission" date="2023-05" db="EMBL/GenBank/DDBJ databases">
        <authorList>
            <person name="Huff M."/>
        </authorList>
    </citation>
    <scope>NUCLEOTIDE SEQUENCE</scope>
</reference>
<dbReference type="GO" id="GO:0006898">
    <property type="term" value="P:receptor-mediated endocytosis"/>
    <property type="evidence" value="ECO:0007669"/>
    <property type="project" value="TreeGrafter"/>
</dbReference>
<dbReference type="SUPFAM" id="SSF48371">
    <property type="entry name" value="ARM repeat"/>
    <property type="match status" value="1"/>
</dbReference>
<gene>
    <name evidence="2" type="ORF">FPE_LOCUS16773</name>
</gene>
<dbReference type="GO" id="GO:0009506">
    <property type="term" value="C:plasmodesma"/>
    <property type="evidence" value="ECO:0007669"/>
    <property type="project" value="TreeGrafter"/>
</dbReference>
<organism evidence="2 3">
    <name type="scientific">Fraxinus pennsylvanica</name>
    <dbReference type="NCBI Taxonomy" id="56036"/>
    <lineage>
        <taxon>Eukaryota</taxon>
        <taxon>Viridiplantae</taxon>
        <taxon>Streptophyta</taxon>
        <taxon>Embryophyta</taxon>
        <taxon>Tracheophyta</taxon>
        <taxon>Spermatophyta</taxon>
        <taxon>Magnoliopsida</taxon>
        <taxon>eudicotyledons</taxon>
        <taxon>Gunneridae</taxon>
        <taxon>Pentapetalae</taxon>
        <taxon>asterids</taxon>
        <taxon>lamiids</taxon>
        <taxon>Lamiales</taxon>
        <taxon>Oleaceae</taxon>
        <taxon>Oleeae</taxon>
        <taxon>Fraxinus</taxon>
    </lineage>
</organism>
<evidence type="ECO:0000256" key="1">
    <source>
        <dbReference type="SAM" id="MobiDB-lite"/>
    </source>
</evidence>
<dbReference type="GO" id="GO:0005886">
    <property type="term" value="C:plasma membrane"/>
    <property type="evidence" value="ECO:0007669"/>
    <property type="project" value="TreeGrafter"/>
</dbReference>
<dbReference type="EMBL" id="OU503045">
    <property type="protein sequence ID" value="CAI9769517.1"/>
    <property type="molecule type" value="Genomic_DNA"/>
</dbReference>
<dbReference type="PANTHER" id="PTHR10292">
    <property type="entry name" value="CLATHRIN HEAVY CHAIN RELATED"/>
    <property type="match status" value="1"/>
</dbReference>
<feature type="region of interest" description="Disordered" evidence="1">
    <location>
        <begin position="266"/>
        <end position="285"/>
    </location>
</feature>
<dbReference type="AlphaFoldDB" id="A0AAD1ZGT4"/>
<accession>A0AAD1ZGT4</accession>
<evidence type="ECO:0000313" key="3">
    <source>
        <dbReference type="Proteomes" id="UP000834106"/>
    </source>
</evidence>
<dbReference type="InterPro" id="IPR016024">
    <property type="entry name" value="ARM-type_fold"/>
</dbReference>